<gene>
    <name evidence="6" type="ORF">QN277_003311</name>
</gene>
<comment type="subcellular location">
    <subcellularLocation>
        <location evidence="1">Nucleus</location>
    </subcellularLocation>
</comment>
<protein>
    <recommendedName>
        <fullName evidence="8">Scarecrow-like protein 32</fullName>
    </recommendedName>
</protein>
<dbReference type="GO" id="GO:0005634">
    <property type="term" value="C:nucleus"/>
    <property type="evidence" value="ECO:0007669"/>
    <property type="project" value="UniProtKB-SubCell"/>
</dbReference>
<feature type="short sequence motif" description="VHIID" evidence="5">
    <location>
        <begin position="168"/>
        <end position="172"/>
    </location>
</feature>
<keyword evidence="4" id="KW-0539">Nucleus</keyword>
<keyword evidence="3" id="KW-0804">Transcription</keyword>
<evidence type="ECO:0008006" key="8">
    <source>
        <dbReference type="Google" id="ProtNLM"/>
    </source>
</evidence>
<evidence type="ECO:0000313" key="7">
    <source>
        <dbReference type="Proteomes" id="UP001293593"/>
    </source>
</evidence>
<evidence type="ECO:0000256" key="3">
    <source>
        <dbReference type="ARBA" id="ARBA00023163"/>
    </source>
</evidence>
<feature type="region of interest" description="VHIID" evidence="5">
    <location>
        <begin position="137"/>
        <end position="202"/>
    </location>
</feature>
<sequence length="444" mass="49750">MTQFTPTLQPLHQSSDNNNILVPRITNSWPKFQQSKALGTLGDGNCMEQLLIHCADAIEANDVTLAQQILWVLNNIAPPEGDSNQRLVATFLRALIARATKSGSSKLLAAVAASSHNNTTIATSLAVQTHRFSVMELADFVDVTPWHRFGFTAANSAILEATEGFPTIHIVDLSSTHCMQIPTLIDAIASRHDVPPLIKLTITEASRNIPPILNLSYDELGSKLVNFAKSKNITMDFRVIPSTHEDGFAALIQYLGLHRHRVVTSEALVINCHMMLHCIPDETLSSAISRSSLRSLFLKALRRLNPTLVVLVEEDADLTWSDLVSRLRAAFNFMWIPYDTVETLLQRGSKQRQWYEADICWKIENVIAQEGIERVERLEGKIKWEQRMRNAEFQGISFSHDAVSEVKAMLDEHAAAWGFKKQDQHLLLTWKGHNVVFASAWFPA</sequence>
<evidence type="ECO:0000256" key="1">
    <source>
        <dbReference type="ARBA" id="ARBA00004123"/>
    </source>
</evidence>
<dbReference type="Pfam" id="PF03514">
    <property type="entry name" value="GRAS"/>
    <property type="match status" value="1"/>
</dbReference>
<reference evidence="6" key="1">
    <citation type="submission" date="2023-10" db="EMBL/GenBank/DDBJ databases">
        <title>Chromosome-level genome of the transformable northern wattle, Acacia crassicarpa.</title>
        <authorList>
            <person name="Massaro I."/>
            <person name="Sinha N.R."/>
            <person name="Poethig S."/>
            <person name="Leichty A.R."/>
        </authorList>
    </citation>
    <scope>NUCLEOTIDE SEQUENCE</scope>
    <source>
        <strain evidence="6">Acra3RX</strain>
        <tissue evidence="6">Leaf</tissue>
    </source>
</reference>
<comment type="caution">
    <text evidence="6">The sequence shown here is derived from an EMBL/GenBank/DDBJ whole genome shotgun (WGS) entry which is preliminary data.</text>
</comment>
<evidence type="ECO:0000313" key="6">
    <source>
        <dbReference type="EMBL" id="KAK4260161.1"/>
    </source>
</evidence>
<proteinExistence type="inferred from homology"/>
<evidence type="ECO:0000256" key="2">
    <source>
        <dbReference type="ARBA" id="ARBA00023015"/>
    </source>
</evidence>
<dbReference type="Proteomes" id="UP001293593">
    <property type="component" value="Unassembled WGS sequence"/>
</dbReference>
<accession>A0AAE1J011</accession>
<dbReference type="AlphaFoldDB" id="A0AAE1J011"/>
<dbReference type="PROSITE" id="PS50985">
    <property type="entry name" value="GRAS"/>
    <property type="match status" value="1"/>
</dbReference>
<dbReference type="EMBL" id="JAWXYG010000010">
    <property type="protein sequence ID" value="KAK4260161.1"/>
    <property type="molecule type" value="Genomic_DNA"/>
</dbReference>
<evidence type="ECO:0000256" key="5">
    <source>
        <dbReference type="PROSITE-ProRule" id="PRU01191"/>
    </source>
</evidence>
<comment type="similarity">
    <text evidence="5">Belongs to the GRAS family.</text>
</comment>
<keyword evidence="7" id="KW-1185">Reference proteome</keyword>
<evidence type="ECO:0000256" key="4">
    <source>
        <dbReference type="ARBA" id="ARBA00023242"/>
    </source>
</evidence>
<comment type="caution">
    <text evidence="5">Lacks conserved residue(s) required for the propagation of feature annotation.</text>
</comment>
<keyword evidence="2" id="KW-0805">Transcription regulation</keyword>
<name>A0AAE1J011_9FABA</name>
<organism evidence="6 7">
    <name type="scientific">Acacia crassicarpa</name>
    <name type="common">northern wattle</name>
    <dbReference type="NCBI Taxonomy" id="499986"/>
    <lineage>
        <taxon>Eukaryota</taxon>
        <taxon>Viridiplantae</taxon>
        <taxon>Streptophyta</taxon>
        <taxon>Embryophyta</taxon>
        <taxon>Tracheophyta</taxon>
        <taxon>Spermatophyta</taxon>
        <taxon>Magnoliopsida</taxon>
        <taxon>eudicotyledons</taxon>
        <taxon>Gunneridae</taxon>
        <taxon>Pentapetalae</taxon>
        <taxon>rosids</taxon>
        <taxon>fabids</taxon>
        <taxon>Fabales</taxon>
        <taxon>Fabaceae</taxon>
        <taxon>Caesalpinioideae</taxon>
        <taxon>mimosoid clade</taxon>
        <taxon>Acacieae</taxon>
        <taxon>Acacia</taxon>
    </lineage>
</organism>
<dbReference type="PANTHER" id="PTHR31636">
    <property type="entry name" value="OSJNBA0084A10.13 PROTEIN-RELATED"/>
    <property type="match status" value="1"/>
</dbReference>
<feature type="region of interest" description="SAW" evidence="5">
    <location>
        <begin position="368"/>
        <end position="442"/>
    </location>
</feature>
<dbReference type="InterPro" id="IPR005202">
    <property type="entry name" value="TF_GRAS"/>
</dbReference>